<dbReference type="Gene3D" id="3.40.50.720">
    <property type="entry name" value="NAD(P)-binding Rossmann-like Domain"/>
    <property type="match status" value="1"/>
</dbReference>
<accession>A0A0R0D896</accession>
<evidence type="ECO:0000259" key="1">
    <source>
        <dbReference type="Pfam" id="PF03435"/>
    </source>
</evidence>
<dbReference type="InterPro" id="IPR005097">
    <property type="entry name" value="Sacchrp_dh_NADP-bd"/>
</dbReference>
<dbReference type="PANTHER" id="PTHR43796:SF2">
    <property type="entry name" value="CARBOXYNORSPERMIDINE SYNTHASE"/>
    <property type="match status" value="1"/>
</dbReference>
<proteinExistence type="predicted"/>
<dbReference type="Proteomes" id="UP000050956">
    <property type="component" value="Unassembled WGS sequence"/>
</dbReference>
<dbReference type="InterPro" id="IPR036291">
    <property type="entry name" value="NAD(P)-bd_dom_sf"/>
</dbReference>
<keyword evidence="3" id="KW-1185">Reference proteome</keyword>
<evidence type="ECO:0000313" key="2">
    <source>
        <dbReference type="EMBL" id="KRG77909.1"/>
    </source>
</evidence>
<dbReference type="EMBL" id="LDJM01000015">
    <property type="protein sequence ID" value="KRG77909.1"/>
    <property type="molecule type" value="Genomic_DNA"/>
</dbReference>
<feature type="domain" description="Saccharopine dehydrogenase NADP binding" evidence="1">
    <location>
        <begin position="13"/>
        <end position="114"/>
    </location>
</feature>
<comment type="caution">
    <text evidence="2">The sequence shown here is derived from an EMBL/GenBank/DDBJ whole genome shotgun (WGS) entry which is preliminary data.</text>
</comment>
<dbReference type="PATRIC" id="fig|336566.3.peg.655"/>
<evidence type="ECO:0000313" key="3">
    <source>
        <dbReference type="Proteomes" id="UP000050956"/>
    </source>
</evidence>
<name>A0A0R0D896_9GAMM</name>
<dbReference type="PANTHER" id="PTHR43796">
    <property type="entry name" value="CARBOXYNORSPERMIDINE SYNTHASE"/>
    <property type="match status" value="1"/>
</dbReference>
<dbReference type="STRING" id="336566.ABB30_06535"/>
<sequence length="380" mass="40585">MTQQGRAVKDKTVLVLGGYGHFGARIVRALAASPGITVIAGGRHPPATMTDQAGAPLAGVRCLAIDAAAPDLVERLRASGAGLLIHGAGPFQGQDYAVACACIEAGLDYIDLADGRQFVRDFPAWLDAPARQAGCSVISGASTLPALSSAVVDALAARLDQLEEIDMVIAPAQASPLGLATVQAVLGYCGSAFPVWWQGRWQEMVGWGSPQTAQFARLPPRLAAPCDVPDHDVLQQRWPQLQGVRFRAALELPFLQRCLAGLAYVRQLGLPLPMPLLCRLLARCGRWFDRFGSDLGGMRVSVRGQRNGQRLECHWDLTAPMLHGPEIPTFAAIVLARRWAAGQPLPVGAHVCVGLLELAEFQDEFARWGIHSQISAPAGH</sequence>
<organism evidence="2 3">
    <name type="scientific">Stenotrophomonas ginsengisoli</name>
    <dbReference type="NCBI Taxonomy" id="336566"/>
    <lineage>
        <taxon>Bacteria</taxon>
        <taxon>Pseudomonadati</taxon>
        <taxon>Pseudomonadota</taxon>
        <taxon>Gammaproteobacteria</taxon>
        <taxon>Lysobacterales</taxon>
        <taxon>Lysobacteraceae</taxon>
        <taxon>Stenotrophomonas</taxon>
    </lineage>
</organism>
<protein>
    <submittedName>
        <fullName evidence="2">Saccharopine dehydrogenase</fullName>
    </submittedName>
</protein>
<reference evidence="2 3" key="1">
    <citation type="submission" date="2015-05" db="EMBL/GenBank/DDBJ databases">
        <title>Genome sequencing and analysis of members of genus Stenotrophomonas.</title>
        <authorList>
            <person name="Patil P.P."/>
            <person name="Midha S."/>
            <person name="Patil P.B."/>
        </authorList>
    </citation>
    <scope>NUCLEOTIDE SEQUENCE [LARGE SCALE GENOMIC DNA]</scope>
    <source>
        <strain evidence="2 3">DSM 24757</strain>
    </source>
</reference>
<dbReference type="Pfam" id="PF03435">
    <property type="entry name" value="Sacchrp_dh_NADP"/>
    <property type="match status" value="1"/>
</dbReference>
<dbReference type="AlphaFoldDB" id="A0A0R0D896"/>
<gene>
    <name evidence="2" type="ORF">ABB30_06535</name>
</gene>
<dbReference type="SUPFAM" id="SSF51735">
    <property type="entry name" value="NAD(P)-binding Rossmann-fold domains"/>
    <property type="match status" value="1"/>
</dbReference>